<dbReference type="Pfam" id="PF00515">
    <property type="entry name" value="TPR_1"/>
    <property type="match status" value="1"/>
</dbReference>
<dbReference type="InterPro" id="IPR052769">
    <property type="entry name" value="TPR_domain_protein"/>
</dbReference>
<proteinExistence type="predicted"/>
<evidence type="ECO:0000256" key="1">
    <source>
        <dbReference type="PROSITE-ProRule" id="PRU00339"/>
    </source>
</evidence>
<dbReference type="PROSITE" id="PS50005">
    <property type="entry name" value="TPR"/>
    <property type="match status" value="2"/>
</dbReference>
<feature type="compositionally biased region" description="Low complexity" evidence="2">
    <location>
        <begin position="224"/>
        <end position="235"/>
    </location>
</feature>
<evidence type="ECO:0000313" key="3">
    <source>
        <dbReference type="EMBL" id="KAG0261417.1"/>
    </source>
</evidence>
<gene>
    <name evidence="3" type="primary">TTC1</name>
    <name evidence="3" type="ORF">DFQ27_002974</name>
</gene>
<dbReference type="AlphaFoldDB" id="A0A9P6Q659"/>
<feature type="compositionally biased region" description="Basic and acidic residues" evidence="2">
    <location>
        <begin position="30"/>
        <end position="39"/>
    </location>
</feature>
<dbReference type="Gene3D" id="1.25.40.10">
    <property type="entry name" value="Tetratricopeptide repeat domain"/>
    <property type="match status" value="1"/>
</dbReference>
<dbReference type="OrthoDB" id="1872379at2759"/>
<protein>
    <submittedName>
        <fullName evidence="3">Cytochrome c oxidase subunit 1</fullName>
    </submittedName>
</protein>
<dbReference type="InterPro" id="IPR019734">
    <property type="entry name" value="TPR_rpt"/>
</dbReference>
<evidence type="ECO:0000313" key="4">
    <source>
        <dbReference type="Proteomes" id="UP000807716"/>
    </source>
</evidence>
<reference evidence="3" key="1">
    <citation type="journal article" date="2020" name="Fungal Divers.">
        <title>Resolving the Mortierellaceae phylogeny through synthesis of multi-gene phylogenetics and phylogenomics.</title>
        <authorList>
            <person name="Vandepol N."/>
            <person name="Liber J."/>
            <person name="Desiro A."/>
            <person name="Na H."/>
            <person name="Kennedy M."/>
            <person name="Barry K."/>
            <person name="Grigoriev I.V."/>
            <person name="Miller A.N."/>
            <person name="O'Donnell K."/>
            <person name="Stajich J.E."/>
            <person name="Bonito G."/>
        </authorList>
    </citation>
    <scope>NUCLEOTIDE SEQUENCE</scope>
    <source>
        <strain evidence="3">BC1065</strain>
    </source>
</reference>
<keyword evidence="1" id="KW-0802">TPR repeat</keyword>
<comment type="caution">
    <text evidence="3">The sequence shown here is derived from an EMBL/GenBank/DDBJ whole genome shotgun (WGS) entry which is preliminary data.</text>
</comment>
<keyword evidence="4" id="KW-1185">Reference proteome</keyword>
<name>A0A9P6Q659_9FUNG</name>
<feature type="repeat" description="TPR" evidence="1">
    <location>
        <begin position="107"/>
        <end position="140"/>
    </location>
</feature>
<evidence type="ECO:0000256" key="2">
    <source>
        <dbReference type="SAM" id="MobiDB-lite"/>
    </source>
</evidence>
<sequence>MAIIEEIVEDATIDHQTGTGISTPLAQLDLNKDPKHTPTEESAEDEEILQEASEYKAQGNRQFGLGNFAEAIKFYELALTTCPKPTVDDNVECTPQSLAWRFAQERAVYLSNIAACHIKQHQYDLAIEFCTEALEYDPTFIKALRRRADSHEQKGKYLSLSSAKEDHERIIEIVKMELGMIPIPEKNSQTEKDATNKNTASTSEESSSSAPEASKSPNRENVPSTSKESTGGSETDPSGEKETSNEDDPEEQTSSAKRKTPIAIRRLHLNDAEIKQRKTFMTASQQALKRIEPKHLEALEKEKAEMLDKLKSVGNTILGKFGLSTNNFQMKQDPATGGYSFNFVNNPS</sequence>
<dbReference type="Proteomes" id="UP000807716">
    <property type="component" value="Unassembled WGS sequence"/>
</dbReference>
<accession>A0A9P6Q659</accession>
<dbReference type="Pfam" id="PF13181">
    <property type="entry name" value="TPR_8"/>
    <property type="match status" value="1"/>
</dbReference>
<feature type="region of interest" description="Disordered" evidence="2">
    <location>
        <begin position="182"/>
        <end position="262"/>
    </location>
</feature>
<organism evidence="3 4">
    <name type="scientific">Actinomortierella ambigua</name>
    <dbReference type="NCBI Taxonomy" id="1343610"/>
    <lineage>
        <taxon>Eukaryota</taxon>
        <taxon>Fungi</taxon>
        <taxon>Fungi incertae sedis</taxon>
        <taxon>Mucoromycota</taxon>
        <taxon>Mortierellomycotina</taxon>
        <taxon>Mortierellomycetes</taxon>
        <taxon>Mortierellales</taxon>
        <taxon>Mortierellaceae</taxon>
        <taxon>Actinomortierella</taxon>
    </lineage>
</organism>
<feature type="compositionally biased region" description="Low complexity" evidence="2">
    <location>
        <begin position="196"/>
        <end position="216"/>
    </location>
</feature>
<dbReference type="EMBL" id="JAAAJB010000217">
    <property type="protein sequence ID" value="KAG0261417.1"/>
    <property type="molecule type" value="Genomic_DNA"/>
</dbReference>
<feature type="repeat" description="TPR" evidence="1">
    <location>
        <begin position="52"/>
        <end position="85"/>
    </location>
</feature>
<dbReference type="SMART" id="SM00028">
    <property type="entry name" value="TPR"/>
    <property type="match status" value="3"/>
</dbReference>
<dbReference type="PANTHER" id="PTHR46014:SF1">
    <property type="entry name" value="TETRATRICOPEPTIDE REPEAT PROTEIN 1"/>
    <property type="match status" value="1"/>
</dbReference>
<dbReference type="PANTHER" id="PTHR46014">
    <property type="entry name" value="TETRATRICOPEPTIDE REPEAT PROTEIN 1"/>
    <property type="match status" value="1"/>
</dbReference>
<feature type="region of interest" description="Disordered" evidence="2">
    <location>
        <begin position="18"/>
        <end position="46"/>
    </location>
</feature>
<dbReference type="SUPFAM" id="SSF48452">
    <property type="entry name" value="TPR-like"/>
    <property type="match status" value="1"/>
</dbReference>
<dbReference type="InterPro" id="IPR011990">
    <property type="entry name" value="TPR-like_helical_dom_sf"/>
</dbReference>